<evidence type="ECO:0000256" key="3">
    <source>
        <dbReference type="ARBA" id="ARBA00013236"/>
    </source>
</evidence>
<dbReference type="CDD" id="cd01570">
    <property type="entry name" value="NAPRTase_A"/>
    <property type="match status" value="1"/>
</dbReference>
<evidence type="ECO:0000256" key="8">
    <source>
        <dbReference type="ARBA" id="ARBA00048668"/>
    </source>
</evidence>
<keyword evidence="6 9" id="KW-0662">Pyridine nucleotide biosynthesis</keyword>
<dbReference type="SUPFAM" id="SSF51690">
    <property type="entry name" value="Nicotinate/Quinolinate PRTase C-terminal domain-like"/>
    <property type="match status" value="1"/>
</dbReference>
<dbReference type="NCBIfam" id="NF006695">
    <property type="entry name" value="PRK09243.1-2"/>
    <property type="match status" value="1"/>
</dbReference>
<dbReference type="PIRSF" id="PIRSF000484">
    <property type="entry name" value="NAPRT"/>
    <property type="match status" value="1"/>
</dbReference>
<dbReference type="PANTHER" id="PTHR11098:SF1">
    <property type="entry name" value="NICOTINATE PHOSPHORIBOSYLTRANSFERASE"/>
    <property type="match status" value="1"/>
</dbReference>
<dbReference type="GO" id="GO:0004516">
    <property type="term" value="F:nicotinate phosphoribosyltransferase activity"/>
    <property type="evidence" value="ECO:0007669"/>
    <property type="project" value="UniProtKB-UniRule"/>
</dbReference>
<name>A0A6N9Q4J1_9BACL</name>
<reference evidence="13 14" key="1">
    <citation type="submission" date="2019-01" db="EMBL/GenBank/DDBJ databases">
        <title>Chengkuizengella sp. nov., isolated from deep-sea sediment of East Pacific Ocean.</title>
        <authorList>
            <person name="Yang J."/>
            <person name="Lai Q."/>
            <person name="Shao Z."/>
        </authorList>
    </citation>
    <scope>NUCLEOTIDE SEQUENCE [LARGE SCALE GENOMIC DNA]</scope>
    <source>
        <strain evidence="13 14">YPA3-1-1</strain>
    </source>
</reference>
<evidence type="ECO:0000256" key="5">
    <source>
        <dbReference type="ARBA" id="ARBA00022598"/>
    </source>
</evidence>
<evidence type="ECO:0000259" key="11">
    <source>
        <dbReference type="Pfam" id="PF17767"/>
    </source>
</evidence>
<comment type="similarity">
    <text evidence="2 9">Belongs to the NAPRTase family.</text>
</comment>
<keyword evidence="14" id="KW-1185">Reference proteome</keyword>
<keyword evidence="5 9" id="KW-0436">Ligase</keyword>
<evidence type="ECO:0000256" key="7">
    <source>
        <dbReference type="ARBA" id="ARBA00022679"/>
    </source>
</evidence>
<dbReference type="InterPro" id="IPR013785">
    <property type="entry name" value="Aldolase_TIM"/>
</dbReference>
<sequence>MNTNLSMFADLYQFTMMYGYYKTGKMDDEVAFDLFFRKNPFQNGYTIAAGLETVIQYIQNLSFSESEIEFLKSTGIFQDERFFDYLKNLSFTGDLYAVPEGTIVFPNEPIIKVKTRLFEAQFIETALLTQIGHQSLIATKANRMVKVSKGKPILEFGARRAQGVESAVLGSRAAIIGGCSSTSNVKAGKEFNLMISGTHAHSWIMSFESELEAFRSYAELFPDQLILLVDTYDTLKSGLPNAIKIFKQVFKKHGKPQKYGIRLDSGDLAYLSKKARESLDQSGFYDAIIVASNELDEYTIRELESQDAKIDAYGVGTKLITAYDQPALGCVYKLASEKINNKWVPKIKRSENPEKITNPCLKKVVRFVNEDKNEALVDLIMLEDEKIPSQPFEVFDPIHTWKRKIVQQCKWFELLQPIYLKGGLVYQSPSISEIVDNVKENLDQFSKEHKRFSKPHVYHVDLSQKLWDMKMKLLAEIK</sequence>
<dbReference type="EMBL" id="SIJB01000025">
    <property type="protein sequence ID" value="NBI29534.1"/>
    <property type="molecule type" value="Genomic_DNA"/>
</dbReference>
<dbReference type="UniPathway" id="UPA00253">
    <property type="reaction ID" value="UER00457"/>
</dbReference>
<dbReference type="GO" id="GO:0005829">
    <property type="term" value="C:cytosol"/>
    <property type="evidence" value="ECO:0007669"/>
    <property type="project" value="TreeGrafter"/>
</dbReference>
<protein>
    <recommendedName>
        <fullName evidence="3 9">Nicotinate phosphoribosyltransferase</fullName>
        <ecNumber evidence="3 9">6.3.4.21</ecNumber>
    </recommendedName>
</protein>
<dbReference type="Gene3D" id="3.20.20.70">
    <property type="entry name" value="Aldolase class I"/>
    <property type="match status" value="1"/>
</dbReference>
<dbReference type="Gene3D" id="3.20.140.10">
    <property type="entry name" value="nicotinate phosphoribosyltransferase"/>
    <property type="match status" value="1"/>
</dbReference>
<dbReference type="InterPro" id="IPR041525">
    <property type="entry name" value="N/Namide_PRibTrfase"/>
</dbReference>
<organism evidence="13 14">
    <name type="scientific">Chengkuizengella marina</name>
    <dbReference type="NCBI Taxonomy" id="2507566"/>
    <lineage>
        <taxon>Bacteria</taxon>
        <taxon>Bacillati</taxon>
        <taxon>Bacillota</taxon>
        <taxon>Bacilli</taxon>
        <taxon>Bacillales</taxon>
        <taxon>Paenibacillaceae</taxon>
        <taxon>Chengkuizengella</taxon>
    </lineage>
</organism>
<dbReference type="PANTHER" id="PTHR11098">
    <property type="entry name" value="NICOTINATE PHOSPHORIBOSYLTRANSFERASE"/>
    <property type="match status" value="1"/>
</dbReference>
<evidence type="ECO:0000313" key="14">
    <source>
        <dbReference type="Proteomes" id="UP000448943"/>
    </source>
</evidence>
<evidence type="ECO:0000256" key="9">
    <source>
        <dbReference type="RuleBase" id="RU365100"/>
    </source>
</evidence>
<keyword evidence="4" id="KW-0597">Phosphoprotein</keyword>
<evidence type="ECO:0000256" key="2">
    <source>
        <dbReference type="ARBA" id="ARBA00010897"/>
    </source>
</evidence>
<dbReference type="OrthoDB" id="9770610at2"/>
<comment type="pathway">
    <text evidence="1 9">Cofactor biosynthesis; NAD(+) biosynthesis; nicotinate D-ribonucleotide from nicotinate: step 1/1.</text>
</comment>
<evidence type="ECO:0000256" key="6">
    <source>
        <dbReference type="ARBA" id="ARBA00022642"/>
    </source>
</evidence>
<dbReference type="EC" id="6.3.4.21" evidence="3 9"/>
<feature type="domain" description="Nicotinate phosphoribosyltransferase C-terminal" evidence="12">
    <location>
        <begin position="362"/>
        <end position="470"/>
    </location>
</feature>
<dbReference type="FunFam" id="3.20.20.70:FF:000076">
    <property type="entry name" value="Nicotinate phosphoribosyltransferase"/>
    <property type="match status" value="1"/>
</dbReference>
<dbReference type="InterPro" id="IPR006405">
    <property type="entry name" value="Nic_PRibTrfase_pncB"/>
</dbReference>
<evidence type="ECO:0000259" key="12">
    <source>
        <dbReference type="Pfam" id="PF17956"/>
    </source>
</evidence>
<comment type="PTM">
    <text evidence="9">Transiently phosphorylated on a His residue during the reaction cycle. Phosphorylation strongly increases the affinity for substrates and increases the rate of nicotinate D-ribonucleotide production. Dephosphorylation regenerates the low-affinity form of the enzyme, leading to product release.</text>
</comment>
<dbReference type="RefSeq" id="WP_160646338.1">
    <property type="nucleotide sequence ID" value="NZ_SIJB01000025.1"/>
</dbReference>
<dbReference type="InterPro" id="IPR040727">
    <property type="entry name" value="NAPRTase_N"/>
</dbReference>
<dbReference type="InterPro" id="IPR041619">
    <property type="entry name" value="NAPRTase_C"/>
</dbReference>
<dbReference type="GO" id="GO:0047280">
    <property type="term" value="F:nicotinamide phosphoribosyltransferase activity"/>
    <property type="evidence" value="ECO:0007669"/>
    <property type="project" value="UniProtKB-ARBA"/>
</dbReference>
<feature type="domain" description="Nicotinate/nicotinamide phosphoribosyltransferase" evidence="10">
    <location>
        <begin position="154"/>
        <end position="348"/>
    </location>
</feature>
<dbReference type="Pfam" id="PF04095">
    <property type="entry name" value="NAPRTase"/>
    <property type="match status" value="1"/>
</dbReference>
<dbReference type="InterPro" id="IPR007229">
    <property type="entry name" value="Nic_PRibTrfase-Fam"/>
</dbReference>
<dbReference type="AlphaFoldDB" id="A0A6N9Q4J1"/>
<evidence type="ECO:0000256" key="4">
    <source>
        <dbReference type="ARBA" id="ARBA00022553"/>
    </source>
</evidence>
<evidence type="ECO:0000313" key="13">
    <source>
        <dbReference type="EMBL" id="NBI29534.1"/>
    </source>
</evidence>
<gene>
    <name evidence="13" type="ORF">ERL59_11250</name>
</gene>
<dbReference type="Pfam" id="PF17767">
    <property type="entry name" value="NAPRTase_N"/>
    <property type="match status" value="1"/>
</dbReference>
<dbReference type="GO" id="GO:0034355">
    <property type="term" value="P:NAD+ biosynthetic process via the salvage pathway"/>
    <property type="evidence" value="ECO:0007669"/>
    <property type="project" value="TreeGrafter"/>
</dbReference>
<comment type="catalytic activity">
    <reaction evidence="8 9">
        <text>5-phospho-alpha-D-ribose 1-diphosphate + nicotinate + ATP + H2O = nicotinate beta-D-ribonucleotide + ADP + phosphate + diphosphate</text>
        <dbReference type="Rhea" id="RHEA:36163"/>
        <dbReference type="ChEBI" id="CHEBI:15377"/>
        <dbReference type="ChEBI" id="CHEBI:30616"/>
        <dbReference type="ChEBI" id="CHEBI:32544"/>
        <dbReference type="ChEBI" id="CHEBI:33019"/>
        <dbReference type="ChEBI" id="CHEBI:43474"/>
        <dbReference type="ChEBI" id="CHEBI:57502"/>
        <dbReference type="ChEBI" id="CHEBI:58017"/>
        <dbReference type="ChEBI" id="CHEBI:456216"/>
        <dbReference type="EC" id="6.3.4.21"/>
    </reaction>
</comment>
<proteinExistence type="inferred from homology"/>
<dbReference type="NCBIfam" id="NF009131">
    <property type="entry name" value="PRK12484.1"/>
    <property type="match status" value="1"/>
</dbReference>
<dbReference type="Proteomes" id="UP000448943">
    <property type="component" value="Unassembled WGS sequence"/>
</dbReference>
<feature type="domain" description="Nicotinate phosphoribosyltransferase N-terminal" evidence="11">
    <location>
        <begin position="8"/>
        <end position="131"/>
    </location>
</feature>
<accession>A0A6N9Q4J1</accession>
<comment type="caution">
    <text evidence="13">The sequence shown here is derived from an EMBL/GenBank/DDBJ whole genome shotgun (WGS) entry which is preliminary data.</text>
</comment>
<evidence type="ECO:0000256" key="1">
    <source>
        <dbReference type="ARBA" id="ARBA00004952"/>
    </source>
</evidence>
<keyword evidence="13" id="KW-0328">Glycosyltransferase</keyword>
<dbReference type="SUPFAM" id="SSF54675">
    <property type="entry name" value="Nicotinate/Quinolinate PRTase N-terminal domain-like"/>
    <property type="match status" value="1"/>
</dbReference>
<evidence type="ECO:0000259" key="10">
    <source>
        <dbReference type="Pfam" id="PF04095"/>
    </source>
</evidence>
<comment type="function">
    <text evidence="9">Catalyzes the first step in the biosynthesis of NAD from nicotinic acid, the ATP-dependent synthesis of beta-nicotinate D-ribonucleotide from nicotinate and 5-phospho-D-ribose 1-phosphate.</text>
</comment>
<dbReference type="NCBIfam" id="TIGR01513">
    <property type="entry name" value="NAPRTase_put"/>
    <property type="match status" value="1"/>
</dbReference>
<keyword evidence="7 9" id="KW-0808">Transferase</keyword>
<dbReference type="Pfam" id="PF17956">
    <property type="entry name" value="NAPRTase_C"/>
    <property type="match status" value="1"/>
</dbReference>
<dbReference type="InterPro" id="IPR036068">
    <property type="entry name" value="Nicotinate_pribotase-like_C"/>
</dbReference>